<evidence type="ECO:0000259" key="4">
    <source>
        <dbReference type="Pfam" id="PF00171"/>
    </source>
</evidence>
<evidence type="ECO:0000256" key="1">
    <source>
        <dbReference type="ARBA" id="ARBA00009986"/>
    </source>
</evidence>
<feature type="domain" description="Aldehyde dehydrogenase" evidence="4">
    <location>
        <begin position="4"/>
        <end position="456"/>
    </location>
</feature>
<dbReference type="InterPro" id="IPR047110">
    <property type="entry name" value="GABD/Sad-like"/>
</dbReference>
<dbReference type="Gene3D" id="3.40.309.10">
    <property type="entry name" value="Aldehyde Dehydrogenase, Chain A, domain 2"/>
    <property type="match status" value="1"/>
</dbReference>
<dbReference type="SUPFAM" id="SSF53720">
    <property type="entry name" value="ALDH-like"/>
    <property type="match status" value="1"/>
</dbReference>
<dbReference type="CDD" id="cd07100">
    <property type="entry name" value="ALDH_SSADH1_GabD1"/>
    <property type="match status" value="1"/>
</dbReference>
<evidence type="ECO:0000313" key="5">
    <source>
        <dbReference type="EMBL" id="BDD12689.1"/>
    </source>
</evidence>
<dbReference type="RefSeq" id="WP_338395993.1">
    <property type="nucleotide sequence ID" value="NZ_AP025320.1"/>
</dbReference>
<dbReference type="PANTHER" id="PTHR43217">
    <property type="entry name" value="SUCCINATE SEMIALDEHYDE DEHYDROGENASE [NAD(P)+] SAD"/>
    <property type="match status" value="1"/>
</dbReference>
<accession>A0AAU9CL19</accession>
<dbReference type="AlphaFoldDB" id="A0AAU9CL19"/>
<keyword evidence="3" id="KW-0560">Oxidoreductase</keyword>
<dbReference type="InterPro" id="IPR044148">
    <property type="entry name" value="ALDH_GabD1-like"/>
</dbReference>
<dbReference type="InterPro" id="IPR016163">
    <property type="entry name" value="Ald_DH_C"/>
</dbReference>
<evidence type="ECO:0000256" key="2">
    <source>
        <dbReference type="ARBA" id="ARBA00022857"/>
    </source>
</evidence>
<dbReference type="GO" id="GO:0004030">
    <property type="term" value="F:aldehyde dehydrogenase [NAD(P)+] activity"/>
    <property type="evidence" value="ECO:0007669"/>
    <property type="project" value="InterPro"/>
</dbReference>
<evidence type="ECO:0000256" key="3">
    <source>
        <dbReference type="ARBA" id="ARBA00023002"/>
    </source>
</evidence>
<proteinExistence type="inferred from homology"/>
<dbReference type="GO" id="GO:0004777">
    <property type="term" value="F:succinate-semialdehyde dehydrogenase (NAD+) activity"/>
    <property type="evidence" value="ECO:0007669"/>
    <property type="project" value="TreeGrafter"/>
</dbReference>
<gene>
    <name evidence="5" type="ORF">FUAX_51210</name>
</gene>
<dbReference type="Gene3D" id="3.40.605.10">
    <property type="entry name" value="Aldehyde Dehydrogenase, Chain A, domain 1"/>
    <property type="match status" value="1"/>
</dbReference>
<dbReference type="InterPro" id="IPR016162">
    <property type="entry name" value="Ald_DH_N"/>
</dbReference>
<organism evidence="5 6">
    <name type="scientific">Fulvitalea axinellae</name>
    <dbReference type="NCBI Taxonomy" id="1182444"/>
    <lineage>
        <taxon>Bacteria</taxon>
        <taxon>Pseudomonadati</taxon>
        <taxon>Bacteroidota</taxon>
        <taxon>Cytophagia</taxon>
        <taxon>Cytophagales</taxon>
        <taxon>Persicobacteraceae</taxon>
        <taxon>Fulvitalea</taxon>
    </lineage>
</organism>
<protein>
    <submittedName>
        <fullName evidence="5">Succinate-semialdehyde dehydrogenase</fullName>
    </submittedName>
</protein>
<dbReference type="Proteomes" id="UP001348817">
    <property type="component" value="Plasmid pFA6"/>
</dbReference>
<keyword evidence="5" id="KW-0614">Plasmid</keyword>
<dbReference type="PANTHER" id="PTHR43217:SF1">
    <property type="entry name" value="SUCCINATE SEMIALDEHYDE DEHYDROGENASE [NAD(P)+] SAD"/>
    <property type="match status" value="1"/>
</dbReference>
<dbReference type="InterPro" id="IPR015590">
    <property type="entry name" value="Aldehyde_DH_dom"/>
</dbReference>
<geneLocation type="plasmid" evidence="5 6">
    <name>pFA6</name>
</geneLocation>
<evidence type="ECO:0000313" key="6">
    <source>
        <dbReference type="Proteomes" id="UP001348817"/>
    </source>
</evidence>
<dbReference type="InterPro" id="IPR016161">
    <property type="entry name" value="Ald_DH/histidinol_DH"/>
</dbReference>
<keyword evidence="2" id="KW-0521">NADP</keyword>
<dbReference type="Pfam" id="PF00171">
    <property type="entry name" value="Aldedh"/>
    <property type="match status" value="1"/>
</dbReference>
<sequence length="460" mass="50999">MADNTKIVTVNPATGEEIAHYDTYDFVQVNEILAEVDSAWEIWKKEDLCHRRNLLRRLGEEFRSDREYYAKQMTLEMGKIRREALAEIDKVAMYCDFYADKAEEFLADEHIPVAGAQKSYVRFEPLGPVLAVMPWNFPFWQVMRFAVPNTLAGNVTVLKHAAEVTGCALLLEEAFKKAGFPENIFRTLVIRGPQVKPVIESSVIRGVTLTGSVGAGSSVATICGRSLKKSVMELGGSDAFIVLEDVDMDACAPIAFKSRFANNGQVCISAKRFLVHEDVYDAFVAEQKILVESLHIGDPLLERTDYGPMSKLESLEQIERQVKESIALGAKLVAGGHRLDMSGFYYAPTILADVTPDMPVFREETFGPVMTILKVKDEKEAVRLANDSPFGLGGNVWTTDIERGQRVAAQIETGSVFVNSFTQSIPALPFGGTKLSGYGREMSSYGIKEFMNAKTIFVAE</sequence>
<dbReference type="FunFam" id="3.40.309.10:FF:000009">
    <property type="entry name" value="Aldehyde dehydrogenase A"/>
    <property type="match status" value="1"/>
</dbReference>
<name>A0AAU9CL19_9BACT</name>
<reference evidence="5 6" key="1">
    <citation type="submission" date="2021-12" db="EMBL/GenBank/DDBJ databases">
        <title>Genome sequencing of bacteria with rrn-lacking chromosome and rrn-plasmid.</title>
        <authorList>
            <person name="Anda M."/>
            <person name="Iwasaki W."/>
        </authorList>
    </citation>
    <scope>NUCLEOTIDE SEQUENCE [LARGE SCALE GENOMIC DNA]</scope>
    <source>
        <strain evidence="5 6">DSM 100852</strain>
        <plasmid evidence="5 6">pFA6</plasmid>
    </source>
</reference>
<dbReference type="EMBL" id="AP025320">
    <property type="protein sequence ID" value="BDD12689.1"/>
    <property type="molecule type" value="Genomic_DNA"/>
</dbReference>
<keyword evidence="6" id="KW-1185">Reference proteome</keyword>
<comment type="similarity">
    <text evidence="1">Belongs to the aldehyde dehydrogenase family.</text>
</comment>
<dbReference type="KEGG" id="fax:FUAX_51210"/>